<reference evidence="2 3" key="1">
    <citation type="submission" date="2018-11" db="EMBL/GenBank/DDBJ databases">
        <title>Genome sequencing of Paenibacillus sp. KCOM 3021 (= ChDC PVNT-B20).</title>
        <authorList>
            <person name="Kook J.-K."/>
            <person name="Park S.-N."/>
            <person name="Lim Y.K."/>
        </authorList>
    </citation>
    <scope>NUCLEOTIDE SEQUENCE [LARGE SCALE GENOMIC DNA]</scope>
    <source>
        <strain evidence="2 3">KCOM 3021</strain>
    </source>
</reference>
<keyword evidence="1" id="KW-0812">Transmembrane</keyword>
<sequence>MLFSNNREPYEPEDVLILFKDDGTADIAPIVTINDERVYAESPQGNYAVPVGEVRSYVGRKGRIFLYPTTVENVTDCQRIAALERSTVLRSITHFEDQQALPGKPLPIFKIMLGIAAAILLIIIFKAV</sequence>
<dbReference type="AlphaFoldDB" id="A0A3P3TAA7"/>
<proteinExistence type="predicted"/>
<dbReference type="EMBL" id="RRCN01000003">
    <property type="protein sequence ID" value="RRJ54008.1"/>
    <property type="molecule type" value="Genomic_DNA"/>
</dbReference>
<keyword evidence="1" id="KW-1133">Transmembrane helix</keyword>
<accession>A0A3P3TAA7</accession>
<dbReference type="Proteomes" id="UP000267017">
    <property type="component" value="Unassembled WGS sequence"/>
</dbReference>
<evidence type="ECO:0000313" key="3">
    <source>
        <dbReference type="Proteomes" id="UP000267017"/>
    </source>
</evidence>
<dbReference type="RefSeq" id="WP_128636115.1">
    <property type="nucleotide sequence ID" value="NZ_RRCN01000003.1"/>
</dbReference>
<comment type="caution">
    <text evidence="2">The sequence shown here is derived from an EMBL/GenBank/DDBJ whole genome shotgun (WGS) entry which is preliminary data.</text>
</comment>
<evidence type="ECO:0000313" key="2">
    <source>
        <dbReference type="EMBL" id="RRJ54008.1"/>
    </source>
</evidence>
<keyword evidence="1" id="KW-0472">Membrane</keyword>
<organism evidence="2 3">
    <name type="scientific">Paenibacillus oralis</name>
    <dbReference type="NCBI Taxonomy" id="2490856"/>
    <lineage>
        <taxon>Bacteria</taxon>
        <taxon>Bacillati</taxon>
        <taxon>Bacillota</taxon>
        <taxon>Bacilli</taxon>
        <taxon>Bacillales</taxon>
        <taxon>Paenibacillaceae</taxon>
        <taxon>Paenibacillus</taxon>
    </lineage>
</organism>
<gene>
    <name evidence="2" type="ORF">EHV15_36215</name>
</gene>
<evidence type="ECO:0000256" key="1">
    <source>
        <dbReference type="SAM" id="Phobius"/>
    </source>
</evidence>
<protein>
    <submittedName>
        <fullName evidence="2">Uncharacterized protein</fullName>
    </submittedName>
</protein>
<keyword evidence="3" id="KW-1185">Reference proteome</keyword>
<feature type="transmembrane region" description="Helical" evidence="1">
    <location>
        <begin position="108"/>
        <end position="125"/>
    </location>
</feature>
<dbReference type="OrthoDB" id="2629123at2"/>
<name>A0A3P3TAA7_9BACL</name>